<organism evidence="1">
    <name type="scientific">Anguilla anguilla</name>
    <name type="common">European freshwater eel</name>
    <name type="synonym">Muraena anguilla</name>
    <dbReference type="NCBI Taxonomy" id="7936"/>
    <lineage>
        <taxon>Eukaryota</taxon>
        <taxon>Metazoa</taxon>
        <taxon>Chordata</taxon>
        <taxon>Craniata</taxon>
        <taxon>Vertebrata</taxon>
        <taxon>Euteleostomi</taxon>
        <taxon>Actinopterygii</taxon>
        <taxon>Neopterygii</taxon>
        <taxon>Teleostei</taxon>
        <taxon>Anguilliformes</taxon>
        <taxon>Anguillidae</taxon>
        <taxon>Anguilla</taxon>
    </lineage>
</organism>
<reference evidence="1" key="2">
    <citation type="journal article" date="2015" name="Fish Shellfish Immunol.">
        <title>Early steps in the European eel (Anguilla anguilla)-Vibrio vulnificus interaction in the gills: Role of the RtxA13 toxin.</title>
        <authorList>
            <person name="Callol A."/>
            <person name="Pajuelo D."/>
            <person name="Ebbesson L."/>
            <person name="Teles M."/>
            <person name="MacKenzie S."/>
            <person name="Amaro C."/>
        </authorList>
    </citation>
    <scope>NUCLEOTIDE SEQUENCE</scope>
</reference>
<dbReference type="AlphaFoldDB" id="A0A0E9PAC9"/>
<reference evidence="1" key="1">
    <citation type="submission" date="2014-11" db="EMBL/GenBank/DDBJ databases">
        <authorList>
            <person name="Amaro Gonzalez C."/>
        </authorList>
    </citation>
    <scope>NUCLEOTIDE SEQUENCE</scope>
</reference>
<accession>A0A0E9PAC9</accession>
<protein>
    <submittedName>
        <fullName evidence="1">Uncharacterized protein</fullName>
    </submittedName>
</protein>
<name>A0A0E9PAC9_ANGAN</name>
<sequence>MLMKKQVCVAGEDRVQGMSEFACDTKELSNTECENV</sequence>
<evidence type="ECO:0000313" key="1">
    <source>
        <dbReference type="EMBL" id="JAH01464.1"/>
    </source>
</evidence>
<proteinExistence type="predicted"/>
<dbReference type="EMBL" id="GBXM01107113">
    <property type="protein sequence ID" value="JAH01464.1"/>
    <property type="molecule type" value="Transcribed_RNA"/>
</dbReference>